<accession>A0A9X1X131</accession>
<proteinExistence type="inferred from homology"/>
<evidence type="ECO:0000256" key="2">
    <source>
        <dbReference type="ARBA" id="ARBA00001911"/>
    </source>
</evidence>
<comment type="similarity">
    <text evidence="4">Belongs to the NAD(P)-dependent epimerase/dehydratase family.</text>
</comment>
<evidence type="ECO:0000256" key="3">
    <source>
        <dbReference type="ARBA" id="ARBA00004947"/>
    </source>
</evidence>
<organism evidence="13 14">
    <name type="scientific">Acinetobacter sedimenti</name>
    <dbReference type="NCBI Taxonomy" id="2919922"/>
    <lineage>
        <taxon>Bacteria</taxon>
        <taxon>Pseudomonadati</taxon>
        <taxon>Pseudomonadota</taxon>
        <taxon>Gammaproteobacteria</taxon>
        <taxon>Moraxellales</taxon>
        <taxon>Moraxellaceae</taxon>
        <taxon>Acinetobacter</taxon>
    </lineage>
</organism>
<evidence type="ECO:0000313" key="13">
    <source>
        <dbReference type="EMBL" id="MCJ8145961.1"/>
    </source>
</evidence>
<evidence type="ECO:0000313" key="14">
    <source>
        <dbReference type="Proteomes" id="UP001139701"/>
    </source>
</evidence>
<evidence type="ECO:0000256" key="10">
    <source>
        <dbReference type="ARBA" id="ARBA00031367"/>
    </source>
</evidence>
<comment type="pathway">
    <text evidence="3">Carbohydrate metabolism; galactose metabolism.</text>
</comment>
<dbReference type="EMBL" id="JAKUML010000004">
    <property type="protein sequence ID" value="MCJ8145961.1"/>
    <property type="molecule type" value="Genomic_DNA"/>
</dbReference>
<comment type="caution">
    <text evidence="13">The sequence shown here is derived from an EMBL/GenBank/DDBJ whole genome shotgun (WGS) entry which is preliminary data.</text>
</comment>
<evidence type="ECO:0000256" key="7">
    <source>
        <dbReference type="ARBA" id="ARBA00023027"/>
    </source>
</evidence>
<dbReference type="SUPFAM" id="SSF51735">
    <property type="entry name" value="NAD(P)-binding Rossmann-fold domains"/>
    <property type="match status" value="1"/>
</dbReference>
<dbReference type="GO" id="GO:0005829">
    <property type="term" value="C:cytosol"/>
    <property type="evidence" value="ECO:0007669"/>
    <property type="project" value="TreeGrafter"/>
</dbReference>
<evidence type="ECO:0000256" key="5">
    <source>
        <dbReference type="ARBA" id="ARBA00013189"/>
    </source>
</evidence>
<dbReference type="PANTHER" id="PTHR43725">
    <property type="entry name" value="UDP-GLUCOSE 4-EPIMERASE"/>
    <property type="match status" value="1"/>
</dbReference>
<dbReference type="Pfam" id="PF01370">
    <property type="entry name" value="Epimerase"/>
    <property type="match status" value="1"/>
</dbReference>
<evidence type="ECO:0000256" key="8">
    <source>
        <dbReference type="ARBA" id="ARBA00023144"/>
    </source>
</evidence>
<evidence type="ECO:0000256" key="9">
    <source>
        <dbReference type="ARBA" id="ARBA00023235"/>
    </source>
</evidence>
<comment type="catalytic activity">
    <reaction evidence="1">
        <text>UDP-alpha-D-glucose = UDP-alpha-D-galactose</text>
        <dbReference type="Rhea" id="RHEA:22168"/>
        <dbReference type="ChEBI" id="CHEBI:58885"/>
        <dbReference type="ChEBI" id="CHEBI:66914"/>
        <dbReference type="EC" id="5.1.3.2"/>
    </reaction>
</comment>
<evidence type="ECO:0000256" key="6">
    <source>
        <dbReference type="ARBA" id="ARBA00018569"/>
    </source>
</evidence>
<dbReference type="GO" id="GO:0003978">
    <property type="term" value="F:UDP-glucose 4-epimerase activity"/>
    <property type="evidence" value="ECO:0007669"/>
    <property type="project" value="UniProtKB-EC"/>
</dbReference>
<feature type="domain" description="NAD-dependent epimerase/dehydratase" evidence="12">
    <location>
        <begin position="2"/>
        <end position="250"/>
    </location>
</feature>
<dbReference type="InterPro" id="IPR001509">
    <property type="entry name" value="Epimerase_deHydtase"/>
</dbReference>
<dbReference type="Gene3D" id="3.90.25.10">
    <property type="entry name" value="UDP-galactose 4-epimerase, domain 1"/>
    <property type="match status" value="1"/>
</dbReference>
<evidence type="ECO:0000259" key="12">
    <source>
        <dbReference type="Pfam" id="PF01370"/>
    </source>
</evidence>
<dbReference type="GO" id="GO:0006012">
    <property type="term" value="P:galactose metabolic process"/>
    <property type="evidence" value="ECO:0007669"/>
    <property type="project" value="UniProtKB-KW"/>
</dbReference>
<evidence type="ECO:0000256" key="1">
    <source>
        <dbReference type="ARBA" id="ARBA00000083"/>
    </source>
</evidence>
<protein>
    <recommendedName>
        <fullName evidence="6">UDP-glucose 4-epimerase</fullName>
        <ecNumber evidence="5">5.1.3.2</ecNumber>
    </recommendedName>
    <alternativeName>
        <fullName evidence="11">Galactowaldenase</fullName>
    </alternativeName>
    <alternativeName>
        <fullName evidence="10">UDP-galactose 4-epimerase</fullName>
    </alternativeName>
</protein>
<sequence>MILVTGGLGYLGSHIALYLMSKGHEVVLVDNLSHASMESLERLEYITKLYIPFMRLDVRNTPALQKVFEQYPIDYVIHCAGFKSLSESAHKPLEYYNNNLSCIMSVLRAMQRGGVRRLVNLSSLTVYGASGADWKEQDEFQYQHHIPYVRTQQNIEHILQDTFKVDDFWQILNLRLGNVMGTFTDGKLGEWTQHIPKSVIQHLLQVIANQRDVFEIFNQSLDTEDGTAERSYLHVMDMLDALYKLMLWSNDQKNFLESFNLCHPELHSLNTLIEKVEDVTSGVIQIQEAVDQVQEFAQLKGNMDKLNATISWQAEHNLEKMVQDQWTYYQASLNGI</sequence>
<keyword evidence="7" id="KW-0520">NAD</keyword>
<dbReference type="PANTHER" id="PTHR43725:SF47">
    <property type="entry name" value="UDP-GLUCOSE 4-EPIMERASE"/>
    <property type="match status" value="1"/>
</dbReference>
<comment type="cofactor">
    <cofactor evidence="2">
        <name>NAD(+)</name>
        <dbReference type="ChEBI" id="CHEBI:57540"/>
    </cofactor>
</comment>
<name>A0A9X1X131_9GAMM</name>
<dbReference type="Proteomes" id="UP001139701">
    <property type="component" value="Unassembled WGS sequence"/>
</dbReference>
<evidence type="ECO:0000256" key="11">
    <source>
        <dbReference type="ARBA" id="ARBA00033067"/>
    </source>
</evidence>
<evidence type="ECO:0000256" key="4">
    <source>
        <dbReference type="ARBA" id="ARBA00007637"/>
    </source>
</evidence>
<keyword evidence="9" id="KW-0413">Isomerase</keyword>
<dbReference type="InterPro" id="IPR036291">
    <property type="entry name" value="NAD(P)-bd_dom_sf"/>
</dbReference>
<reference evidence="13" key="1">
    <citation type="submission" date="2022-02" db="EMBL/GenBank/DDBJ databases">
        <title>Acinetobacter A3.8 sp. nov., isolated from Sediment (Zhairuo Island).</title>
        <authorList>
            <person name="Zheng K."/>
        </authorList>
    </citation>
    <scope>NUCLEOTIDE SEQUENCE</scope>
    <source>
        <strain evidence="13">A3.8</strain>
    </source>
</reference>
<keyword evidence="8" id="KW-0299">Galactose metabolism</keyword>
<dbReference type="EC" id="5.1.3.2" evidence="5"/>
<gene>
    <name evidence="13" type="ORF">MKI79_03395</name>
</gene>
<keyword evidence="14" id="KW-1185">Reference proteome</keyword>
<dbReference type="AlphaFoldDB" id="A0A9X1X131"/>
<dbReference type="Gene3D" id="3.40.50.720">
    <property type="entry name" value="NAD(P)-binding Rossmann-like Domain"/>
    <property type="match status" value="1"/>
</dbReference>
<keyword evidence="8" id="KW-0119">Carbohydrate metabolism</keyword>
<dbReference type="RefSeq" id="WP_241570662.1">
    <property type="nucleotide sequence ID" value="NZ_JAKUML010000004.1"/>
</dbReference>